<dbReference type="PANTHER" id="PTHR14559">
    <property type="entry name" value="CASPASE RECRUITMENT DOMAIN FAMILY"/>
    <property type="match status" value="1"/>
</dbReference>
<dbReference type="Proteomes" id="UP000551758">
    <property type="component" value="Unassembled WGS sequence"/>
</dbReference>
<dbReference type="PANTHER" id="PTHR14559:SF1">
    <property type="entry name" value="CASPASE RECRUITMENT DOMAIN-CONTAINING PROTEIN 14"/>
    <property type="match status" value="1"/>
</dbReference>
<reference evidence="2 3" key="1">
    <citation type="journal article" date="2020" name="Mol. Biol. Evol.">
        <title>Interspecific Gene Flow and the Evolution of Specialization in Black and White Rhinoceros.</title>
        <authorList>
            <person name="Moodley Y."/>
            <person name="Westbury M.V."/>
            <person name="Russo I.M."/>
            <person name="Gopalakrishnan S."/>
            <person name="Rakotoarivelo A."/>
            <person name="Olsen R.A."/>
            <person name="Prost S."/>
            <person name="Tunstall T."/>
            <person name="Ryder O.A."/>
            <person name="Dalen L."/>
            <person name="Bruford M.W."/>
        </authorList>
    </citation>
    <scope>NUCLEOTIDE SEQUENCE [LARGE SCALE GENOMIC DNA]</scope>
    <source>
        <strain evidence="2">SBR-YM</strain>
        <tissue evidence="2">Skin</tissue>
    </source>
</reference>
<dbReference type="GO" id="GO:0005737">
    <property type="term" value="C:cytoplasm"/>
    <property type="evidence" value="ECO:0007669"/>
    <property type="project" value="TreeGrafter"/>
</dbReference>
<dbReference type="EMBL" id="JACDTQ010003016">
    <property type="protein sequence ID" value="KAF5914966.1"/>
    <property type="molecule type" value="Genomic_DNA"/>
</dbReference>
<sequence length="455" mass="49182">MTQALWQPSGHTGLERGPGRCWGLCIRDREQAIQPELLLLMLCSDFPETLEKDRDATPGARTGNADLDYGIVDRAIGEQPAAVLWGPLHLGQGWGHGGGWRIPECWGWRGANGEMAWPHLLLSAAHKLPYLPSCSNAPVRRRPARKILSQVTVLAFQGDALLEQISIIGGNLTGIFIHGVTPGSAADEMALRPGTQIVMVRVTLAPRAPRIPSGVGSVVGLWRQNPGQKRSTLVICPQVDYEATEPSFKAILEGTTLEQAVGLLRRVNGFCCLSVKVNMEGYKKLVQDLEAKVATSGDSFYIRVNLAMEGRVEGELQVHCNDILHVTDTVFQGRGCWHAHRISPYSMKGTEHGTIPNYSRAQQLLITLIQDMAQQSTITRKQSSRVPQKLVRIVSVDRTKAGPLGSSFDGAQSDPSRVEGEAGGAGGGAAGSTQARVFGGCCWLVSLLRVTPPLV</sequence>
<comment type="caution">
    <text evidence="2">The sequence shown here is derived from an EMBL/GenBank/DDBJ whole genome shotgun (WGS) entry which is preliminary data.</text>
</comment>
<dbReference type="FunFam" id="2.30.30.40:FF:000223">
    <property type="entry name" value="Caspase recruitment domain family, member 14"/>
    <property type="match status" value="1"/>
</dbReference>
<evidence type="ECO:0000256" key="1">
    <source>
        <dbReference type="SAM" id="MobiDB-lite"/>
    </source>
</evidence>
<protein>
    <submittedName>
        <fullName evidence="2">Uncharacterized protein</fullName>
    </submittedName>
</protein>
<dbReference type="Gene3D" id="2.30.30.40">
    <property type="entry name" value="SH3 Domains"/>
    <property type="match status" value="1"/>
</dbReference>
<dbReference type="CDD" id="cd06736">
    <property type="entry name" value="PDZ_CARD11_CARD14-like"/>
    <property type="match status" value="1"/>
</dbReference>
<dbReference type="AlphaFoldDB" id="A0A7J7EHT1"/>
<feature type="region of interest" description="Disordered" evidence="1">
    <location>
        <begin position="404"/>
        <end position="429"/>
    </location>
</feature>
<dbReference type="Gene3D" id="2.30.42.10">
    <property type="match status" value="1"/>
</dbReference>
<organism evidence="2 3">
    <name type="scientific">Diceros bicornis minor</name>
    <name type="common">South-central black rhinoceros</name>
    <dbReference type="NCBI Taxonomy" id="77932"/>
    <lineage>
        <taxon>Eukaryota</taxon>
        <taxon>Metazoa</taxon>
        <taxon>Chordata</taxon>
        <taxon>Craniata</taxon>
        <taxon>Vertebrata</taxon>
        <taxon>Euteleostomi</taxon>
        <taxon>Mammalia</taxon>
        <taxon>Eutheria</taxon>
        <taxon>Laurasiatheria</taxon>
        <taxon>Perissodactyla</taxon>
        <taxon>Rhinocerotidae</taxon>
        <taxon>Diceros</taxon>
    </lineage>
</organism>
<evidence type="ECO:0000313" key="3">
    <source>
        <dbReference type="Proteomes" id="UP000551758"/>
    </source>
</evidence>
<keyword evidence="3" id="KW-1185">Reference proteome</keyword>
<dbReference type="SUPFAM" id="SSF50156">
    <property type="entry name" value="PDZ domain-like"/>
    <property type="match status" value="1"/>
</dbReference>
<dbReference type="GO" id="GO:0050700">
    <property type="term" value="F:CARD domain binding"/>
    <property type="evidence" value="ECO:0007669"/>
    <property type="project" value="TreeGrafter"/>
</dbReference>
<name>A0A7J7EHT1_DICBM</name>
<dbReference type="InterPro" id="IPR036034">
    <property type="entry name" value="PDZ_sf"/>
</dbReference>
<accession>A0A7J7EHT1</accession>
<gene>
    <name evidence="2" type="ORF">HPG69_011158</name>
</gene>
<evidence type="ECO:0000313" key="2">
    <source>
        <dbReference type="EMBL" id="KAF5914966.1"/>
    </source>
</evidence>
<proteinExistence type="predicted"/>